<dbReference type="EMBL" id="QEFP02000008">
    <property type="protein sequence ID" value="MCC5447108.1"/>
    <property type="molecule type" value="Genomic_DNA"/>
</dbReference>
<name>A0A2T9WKQ6_NANST</name>
<reference evidence="2" key="3">
    <citation type="submission" date="2017-05" db="EMBL/GenBank/DDBJ databases">
        <authorList>
            <person name="Song R."/>
            <person name="Chenine A.L."/>
            <person name="Ruprecht R.M."/>
        </authorList>
    </citation>
    <scope>NUCLEOTIDE SEQUENCE</scope>
    <source>
        <strain evidence="2">SCGC AB-777_F03</strain>
    </source>
</reference>
<dbReference type="EMBL" id="QEFP01000012">
    <property type="protein sequence ID" value="PVU68420.1"/>
    <property type="molecule type" value="Genomic_DNA"/>
</dbReference>
<proteinExistence type="predicted"/>
<protein>
    <submittedName>
        <fullName evidence="2">Uncharacterized protein</fullName>
    </submittedName>
</protein>
<dbReference type="Proteomes" id="UP000245509">
    <property type="component" value="Unassembled WGS sequence"/>
</dbReference>
<comment type="caution">
    <text evidence="2">The sequence shown here is derived from an EMBL/GenBank/DDBJ whole genome shotgun (WGS) entry which is preliminary data.</text>
</comment>
<sequence length="180" mass="21727">MTWEAIYKTRVKSKIKFIPQDFYEKFKKFLEINKWEGIFKKDRYEKYYFHRLTPEGLLFVEAKWEAYKNYWKEEPKIDWKIELTILINAYNINTSVGDLDISIESSHNVEEFKDFDVSKASTTEKILLRFGFSKVLGSLKSNLEKVRGKNKLIDMSGRDLYNDSEKIKNFILDYFKLYKY</sequence>
<dbReference type="AlphaFoldDB" id="A0A2T9WKQ6"/>
<evidence type="ECO:0000313" key="2">
    <source>
        <dbReference type="EMBL" id="PVU68420.1"/>
    </source>
</evidence>
<gene>
    <name evidence="1" type="ORF">DDW03_001690</name>
    <name evidence="2" type="ORF">DDW03_02470</name>
</gene>
<reference evidence="2" key="1">
    <citation type="journal article" date="2015" name="Appl. Environ. Microbiol.">
        <title>Nanoarchaeota, Their Sulfolobales Host, and Nanoarchaeota Virus Distribution across Yellowstone National Park Hot Springs.</title>
        <authorList>
            <person name="Munson-McGee J.H."/>
            <person name="Field E.K."/>
            <person name="Bateson M."/>
            <person name="Rooney C."/>
            <person name="Stepanauskas R."/>
            <person name="Young M.J."/>
        </authorList>
    </citation>
    <scope>NUCLEOTIDE SEQUENCE [LARGE SCALE GENOMIC DNA]</scope>
    <source>
        <strain evidence="2">SCGC AB-777_F03</strain>
    </source>
</reference>
<organism evidence="2">
    <name type="scientific">Nanobsidianus stetteri</name>
    <dbReference type="NCBI Taxonomy" id="1294122"/>
    <lineage>
        <taxon>Archaea</taxon>
        <taxon>Nanobdellota</taxon>
        <taxon>Candidatus Nanoarchaeia</taxon>
        <taxon>Nanoarchaeales</taxon>
        <taxon>Nanopusillaceae</taxon>
        <taxon>Candidatus Nanobsidianus</taxon>
    </lineage>
</organism>
<reference evidence="1" key="2">
    <citation type="submission" date="2017-05" db="EMBL/GenBank/DDBJ databases">
        <authorList>
            <person name="Munson-Mcgee J.H."/>
        </authorList>
    </citation>
    <scope>NUCLEOTIDE SEQUENCE</scope>
    <source>
        <strain evidence="1">SCGC AB-777_F03</strain>
    </source>
</reference>
<dbReference type="RefSeq" id="WP_228615333.1">
    <property type="nucleotide sequence ID" value="NZ_QEFP02000008.1"/>
</dbReference>
<reference evidence="1" key="4">
    <citation type="submission" date="2021-11" db="EMBL/GenBank/DDBJ databases">
        <authorList>
            <person name="Munson-Mcgee J."/>
            <person name="Field E."/>
            <person name="Bateson M."/>
            <person name="Rooney C."/>
            <person name="Stepanauskas R."/>
            <person name="Young M."/>
        </authorList>
    </citation>
    <scope>NUCLEOTIDE SEQUENCE</scope>
    <source>
        <strain evidence="1">SCGC AB-777_F03</strain>
    </source>
</reference>
<accession>A0A2T9WKQ6</accession>
<evidence type="ECO:0000313" key="1">
    <source>
        <dbReference type="EMBL" id="MCC5447108.1"/>
    </source>
</evidence>